<proteinExistence type="predicted"/>
<organism evidence="1 2">
    <name type="scientific">Irpex rosettiformis</name>
    <dbReference type="NCBI Taxonomy" id="378272"/>
    <lineage>
        <taxon>Eukaryota</taxon>
        <taxon>Fungi</taxon>
        <taxon>Dikarya</taxon>
        <taxon>Basidiomycota</taxon>
        <taxon>Agaricomycotina</taxon>
        <taxon>Agaricomycetes</taxon>
        <taxon>Polyporales</taxon>
        <taxon>Irpicaceae</taxon>
        <taxon>Irpex</taxon>
    </lineage>
</organism>
<evidence type="ECO:0000313" key="2">
    <source>
        <dbReference type="Proteomes" id="UP001055072"/>
    </source>
</evidence>
<protein>
    <submittedName>
        <fullName evidence="1">Uncharacterized protein</fullName>
    </submittedName>
</protein>
<sequence length="919" mass="98447">MSSVAAWGSVPPVQQGDLFGGAAGFWLARAERRLAAAPSFVPTPRHPLLRLPFALDLLASSFSSPPISSPRRHRPLRRRPPRRPGSIARNGAISYRQPGSGLSSRKFMTQIQGEMATQLPQSLPSFAQTFGGPSLNRLPDVNNALPPIQHRPPPMDRSRSAHTSPQPSSMGDHKQNARKRLHSESTIADTGDTSSLDERRSPRSVKVKEERDADDLPPPKLAAPAPASQKGGPPPQPSSSSSSPKPNPSKKRRMTITGINTDVRRPSVDSGISPVVMGLTIPPDDPTALEQVRSMVNLKHQQQALIESRRGSLASVVPPTAPPDVNIVNSLAASDDRTQSSKSSVRASRRSPNLPAATSGPPRRGSVVAISAPAPPQQHQQSHHPQAGMSGERRPSPPPTAVPISAQRTHPRPATDSPPTQTHVHIAGPSNHTPTPQHSLPTPPISFARRRATRQIGGGLKGKPADIVISPRHPQEGTLQPIIQSAPPIPRGGQSQSLPGRFPSMALPSVPPVMGTGQPPKRISTGPVPPTPTRLSTLRQPPVGSAATGRSPPASVPIATSLVPPTPASLHHPGYTGEKSAFLAPFEAFYDALSDSKQLKGWLGEQLQKSNALISTLQRQQESMEDSVRQLVDKKMASMRSEVYDLKMRVDELESQLRHARAQGYSPNLNSSSVRDKGKANGYGVSSPVVAPTVPEAYHFPPIDSLQQQRRPEPIRRVSSPSSEHQPVSLTGSPVPFDIGKRLSVSAIRHEPPLPPPPPAHGPPSARTSARDRVERDLPHSLPPHPPVHREREHHSGAGSGSMGGWSPRNTKLGLPTSSARHSLNPSTSGLGRRSPIDRGSGHGGHGHGHARHDSTSSIRSVHQHHAPPPEKRRASRSPEADEEGRVPLPPRHLVEQRRTSIGGGSAQQEKTRSDMDTS</sequence>
<accession>A0ACB8TS17</accession>
<comment type="caution">
    <text evidence="1">The sequence shown here is derived from an EMBL/GenBank/DDBJ whole genome shotgun (WGS) entry which is preliminary data.</text>
</comment>
<gene>
    <name evidence="1" type="ORF">BDY19DRAFT_909572</name>
</gene>
<dbReference type="Proteomes" id="UP001055072">
    <property type="component" value="Unassembled WGS sequence"/>
</dbReference>
<evidence type="ECO:0000313" key="1">
    <source>
        <dbReference type="EMBL" id="KAI0084828.1"/>
    </source>
</evidence>
<reference evidence="1" key="1">
    <citation type="journal article" date="2021" name="Environ. Microbiol.">
        <title>Gene family expansions and transcriptome signatures uncover fungal adaptations to wood decay.</title>
        <authorList>
            <person name="Hage H."/>
            <person name="Miyauchi S."/>
            <person name="Viragh M."/>
            <person name="Drula E."/>
            <person name="Min B."/>
            <person name="Chaduli D."/>
            <person name="Navarro D."/>
            <person name="Favel A."/>
            <person name="Norest M."/>
            <person name="Lesage-Meessen L."/>
            <person name="Balint B."/>
            <person name="Merenyi Z."/>
            <person name="de Eugenio L."/>
            <person name="Morin E."/>
            <person name="Martinez A.T."/>
            <person name="Baldrian P."/>
            <person name="Stursova M."/>
            <person name="Martinez M.J."/>
            <person name="Novotny C."/>
            <person name="Magnuson J.K."/>
            <person name="Spatafora J.W."/>
            <person name="Maurice S."/>
            <person name="Pangilinan J."/>
            <person name="Andreopoulos W."/>
            <person name="LaButti K."/>
            <person name="Hundley H."/>
            <person name="Na H."/>
            <person name="Kuo A."/>
            <person name="Barry K."/>
            <person name="Lipzen A."/>
            <person name="Henrissat B."/>
            <person name="Riley R."/>
            <person name="Ahrendt S."/>
            <person name="Nagy L.G."/>
            <person name="Grigoriev I.V."/>
            <person name="Martin F."/>
            <person name="Rosso M.N."/>
        </authorList>
    </citation>
    <scope>NUCLEOTIDE SEQUENCE</scope>
    <source>
        <strain evidence="1">CBS 384.51</strain>
    </source>
</reference>
<keyword evidence="2" id="KW-1185">Reference proteome</keyword>
<dbReference type="EMBL" id="MU274938">
    <property type="protein sequence ID" value="KAI0084828.1"/>
    <property type="molecule type" value="Genomic_DNA"/>
</dbReference>
<name>A0ACB8TS17_9APHY</name>